<dbReference type="PROSITE" id="PS50893">
    <property type="entry name" value="ABC_TRANSPORTER_2"/>
    <property type="match status" value="1"/>
</dbReference>
<dbReference type="InterPro" id="IPR036640">
    <property type="entry name" value="ABC1_TM_sf"/>
</dbReference>
<feature type="domain" description="ABC transporter" evidence="8">
    <location>
        <begin position="327"/>
        <end position="569"/>
    </location>
</feature>
<evidence type="ECO:0000256" key="3">
    <source>
        <dbReference type="ARBA" id="ARBA00022741"/>
    </source>
</evidence>
<evidence type="ECO:0000256" key="4">
    <source>
        <dbReference type="ARBA" id="ARBA00022840"/>
    </source>
</evidence>
<dbReference type="InterPro" id="IPR003593">
    <property type="entry name" value="AAA+_ATPase"/>
</dbReference>
<dbReference type="Proteomes" id="UP000623067">
    <property type="component" value="Unassembled WGS sequence"/>
</dbReference>
<reference evidence="10" key="1">
    <citation type="journal article" date="2014" name="Int. J. Syst. Evol. Microbiol.">
        <title>Complete genome sequence of Corynebacterium casei LMG S-19264T (=DSM 44701T), isolated from a smear-ripened cheese.</title>
        <authorList>
            <consortium name="US DOE Joint Genome Institute (JGI-PGF)"/>
            <person name="Walter F."/>
            <person name="Albersmeier A."/>
            <person name="Kalinowski J."/>
            <person name="Ruckert C."/>
        </authorList>
    </citation>
    <scope>NUCLEOTIDE SEQUENCE</scope>
    <source>
        <strain evidence="10">CGMCC 1.15330</strain>
    </source>
</reference>
<keyword evidence="3" id="KW-0547">Nucleotide-binding</keyword>
<keyword evidence="11" id="KW-1185">Reference proteome</keyword>
<feature type="transmembrane region" description="Helical" evidence="7">
    <location>
        <begin position="141"/>
        <end position="169"/>
    </location>
</feature>
<dbReference type="InterPro" id="IPR010128">
    <property type="entry name" value="ATPase_T1SS_PrtD-like"/>
</dbReference>
<dbReference type="GO" id="GO:0005524">
    <property type="term" value="F:ATP binding"/>
    <property type="evidence" value="ECO:0007669"/>
    <property type="project" value="UniProtKB-KW"/>
</dbReference>
<dbReference type="Gene3D" id="1.20.1560.10">
    <property type="entry name" value="ABC transporter type 1, transmembrane domain"/>
    <property type="match status" value="1"/>
</dbReference>
<dbReference type="GO" id="GO:0030256">
    <property type="term" value="C:type I protein secretion system complex"/>
    <property type="evidence" value="ECO:0007669"/>
    <property type="project" value="InterPro"/>
</dbReference>
<evidence type="ECO:0000313" key="11">
    <source>
        <dbReference type="Proteomes" id="UP000623067"/>
    </source>
</evidence>
<evidence type="ECO:0000259" key="8">
    <source>
        <dbReference type="PROSITE" id="PS50893"/>
    </source>
</evidence>
<dbReference type="InterPro" id="IPR011527">
    <property type="entry name" value="ABC1_TM_dom"/>
</dbReference>
<dbReference type="GO" id="GO:0030253">
    <property type="term" value="P:protein secretion by the type I secretion system"/>
    <property type="evidence" value="ECO:0007669"/>
    <property type="project" value="InterPro"/>
</dbReference>
<dbReference type="InterPro" id="IPR003439">
    <property type="entry name" value="ABC_transporter-like_ATP-bd"/>
</dbReference>
<dbReference type="NCBIfam" id="TIGR01842">
    <property type="entry name" value="type_I_sec_PrtD"/>
    <property type="match status" value="1"/>
</dbReference>
<dbReference type="Gene3D" id="3.40.50.300">
    <property type="entry name" value="P-loop containing nucleotide triphosphate hydrolases"/>
    <property type="match status" value="1"/>
</dbReference>
<dbReference type="PROSITE" id="PS50929">
    <property type="entry name" value="ABC_TM1F"/>
    <property type="match status" value="1"/>
</dbReference>
<sequence length="574" mass="60967">MIDQPFRSGPVAAFALCRRHFVAAAVFSALVNLLYIAPTLYMLQVYDRVVPTQGLQTLAFVTLALLLALATLALLDRIRIRLLVRAGAQLDAVLAPLVLDATLGRPDAPFARQAIREFDALKGTLSGPGVLAVFDAPWVPIYILVCFLVHPLIGLLALAGGLVLPAIAWANERATRTRLDRAQAIANASYLNQEALLAAAESVRALGMRRAMVSRQLRHREAMLVAQTGASFQGGTYLSVTRFARLALQSLALGLGALLAVDNQISGGAIFASSFLIARALAPIEQLVGSWRPIAQARQSFRKLEALLADEPVGVDATRLPAPTGALDLEGITVINEARDSVALRSVSLRVAPGEVVAIVGPSGAGKSTLARVIAGALTPDRGTVRFDGADARDWDPEQIARHLGYLPQDSLLLAGSISENIARFAADRGEDRALIDSAVIAAAKKVGADDLIRRLPGGYDHRIAPGGRGLSAGQTQRIALARAVYDNPSILILDEPNAHLDAEGDAALLTALTQLKAEGRTILVVSHKRGILPVVDRMLVMREGAIELFGPRDAVLPKIAPARLRRVPATANS</sequence>
<organism evidence="10 11">
    <name type="scientific">Sphingomonas metalli</name>
    <dbReference type="NCBI Taxonomy" id="1779358"/>
    <lineage>
        <taxon>Bacteria</taxon>
        <taxon>Pseudomonadati</taxon>
        <taxon>Pseudomonadota</taxon>
        <taxon>Alphaproteobacteria</taxon>
        <taxon>Sphingomonadales</taxon>
        <taxon>Sphingomonadaceae</taxon>
        <taxon>Sphingomonas</taxon>
    </lineage>
</organism>
<dbReference type="PANTHER" id="PTHR43394:SF1">
    <property type="entry name" value="ATP-BINDING CASSETTE SUB-FAMILY B MEMBER 10, MITOCHONDRIAL"/>
    <property type="match status" value="1"/>
</dbReference>
<dbReference type="GO" id="GO:0005886">
    <property type="term" value="C:plasma membrane"/>
    <property type="evidence" value="ECO:0007669"/>
    <property type="project" value="UniProtKB-SubCell"/>
</dbReference>
<dbReference type="SUPFAM" id="SSF52540">
    <property type="entry name" value="P-loop containing nucleoside triphosphate hydrolases"/>
    <property type="match status" value="1"/>
</dbReference>
<name>A0A916TAF9_9SPHN</name>
<proteinExistence type="predicted"/>
<evidence type="ECO:0000259" key="9">
    <source>
        <dbReference type="PROSITE" id="PS50929"/>
    </source>
</evidence>
<evidence type="ECO:0000256" key="2">
    <source>
        <dbReference type="ARBA" id="ARBA00022692"/>
    </source>
</evidence>
<dbReference type="EMBL" id="BMIH01000004">
    <property type="protein sequence ID" value="GGB37918.1"/>
    <property type="molecule type" value="Genomic_DNA"/>
</dbReference>
<dbReference type="PANTHER" id="PTHR43394">
    <property type="entry name" value="ATP-DEPENDENT PERMEASE MDL1, MITOCHONDRIAL"/>
    <property type="match status" value="1"/>
</dbReference>
<dbReference type="RefSeq" id="WP_188659520.1">
    <property type="nucleotide sequence ID" value="NZ_BMIH01000004.1"/>
</dbReference>
<gene>
    <name evidence="10" type="ORF">GCM10011380_29160</name>
</gene>
<keyword evidence="6 7" id="KW-0472">Membrane</keyword>
<evidence type="ECO:0000256" key="1">
    <source>
        <dbReference type="ARBA" id="ARBA00004651"/>
    </source>
</evidence>
<keyword evidence="2 7" id="KW-0812">Transmembrane</keyword>
<dbReference type="SUPFAM" id="SSF90123">
    <property type="entry name" value="ABC transporter transmembrane region"/>
    <property type="match status" value="1"/>
</dbReference>
<dbReference type="SMART" id="SM00382">
    <property type="entry name" value="AAA"/>
    <property type="match status" value="1"/>
</dbReference>
<reference evidence="10" key="2">
    <citation type="submission" date="2020-09" db="EMBL/GenBank/DDBJ databases">
        <authorList>
            <person name="Sun Q."/>
            <person name="Zhou Y."/>
        </authorList>
    </citation>
    <scope>NUCLEOTIDE SEQUENCE</scope>
    <source>
        <strain evidence="10">CGMCC 1.15330</strain>
    </source>
</reference>
<dbReference type="AlphaFoldDB" id="A0A916TAF9"/>
<feature type="domain" description="ABC transmembrane type-1" evidence="9">
    <location>
        <begin position="22"/>
        <end position="296"/>
    </location>
</feature>
<evidence type="ECO:0000256" key="5">
    <source>
        <dbReference type="ARBA" id="ARBA00022989"/>
    </source>
</evidence>
<dbReference type="Pfam" id="PF00005">
    <property type="entry name" value="ABC_tran"/>
    <property type="match status" value="1"/>
</dbReference>
<evidence type="ECO:0000313" key="10">
    <source>
        <dbReference type="EMBL" id="GGB37918.1"/>
    </source>
</evidence>
<comment type="caution">
    <text evidence="10">The sequence shown here is derived from an EMBL/GenBank/DDBJ whole genome shotgun (WGS) entry which is preliminary data.</text>
</comment>
<feature type="transmembrane region" description="Helical" evidence="7">
    <location>
        <begin position="21"/>
        <end position="43"/>
    </location>
</feature>
<keyword evidence="5 7" id="KW-1133">Transmembrane helix</keyword>
<comment type="subcellular location">
    <subcellularLocation>
        <location evidence="1">Cell membrane</location>
        <topology evidence="1">Multi-pass membrane protein</topology>
    </subcellularLocation>
</comment>
<dbReference type="GO" id="GO:0015421">
    <property type="term" value="F:ABC-type oligopeptide transporter activity"/>
    <property type="evidence" value="ECO:0007669"/>
    <property type="project" value="TreeGrafter"/>
</dbReference>
<keyword evidence="4" id="KW-0067">ATP-binding</keyword>
<protein>
    <submittedName>
        <fullName evidence="10">Peptidase</fullName>
    </submittedName>
</protein>
<evidence type="ECO:0000256" key="6">
    <source>
        <dbReference type="ARBA" id="ARBA00023136"/>
    </source>
</evidence>
<dbReference type="InterPro" id="IPR039421">
    <property type="entry name" value="Type_1_exporter"/>
</dbReference>
<dbReference type="GO" id="GO:0016887">
    <property type="term" value="F:ATP hydrolysis activity"/>
    <property type="evidence" value="ECO:0007669"/>
    <property type="project" value="InterPro"/>
</dbReference>
<dbReference type="InterPro" id="IPR027417">
    <property type="entry name" value="P-loop_NTPase"/>
</dbReference>
<accession>A0A916TAF9</accession>
<feature type="transmembrane region" description="Helical" evidence="7">
    <location>
        <begin position="55"/>
        <end position="75"/>
    </location>
</feature>
<evidence type="ECO:0000256" key="7">
    <source>
        <dbReference type="SAM" id="Phobius"/>
    </source>
</evidence>